<keyword evidence="6" id="KW-1185">Reference proteome</keyword>
<sequence length="374" mass="39356">MASNNSSRTTDQLPAVPVPILEALADAGASFDLAAAVPEPQDAPALRWGILGAGGIASTFATDVPAFSSGRIVAVGSRDRARAQAFIDAHPDAGGGQAVHAHGSYEALVSDPDVDAVYIATPHNFHCEQALLALEAGKPVLVEKSFTRNAAEARRVFDAARAANLFAMEAMWTRFLPGQVLLRALAGSGALGELRYVRAEHLQSLEHVARLNRLELAGGALLDLGVYSVSFVHSLLGAPTALTAVGRLSETGVDLDESVSMAYPHALAVAVSSMSAASETAGEVVGTRGGVVLPTQFYRPTRLEVILGERPGGAQRYEWDATVPGGFQFEAAEVARCIAAGRTESQTMPWSETLAVLETMDEVRRRLGVTYPGE</sequence>
<evidence type="ECO:0000256" key="1">
    <source>
        <dbReference type="ARBA" id="ARBA00010928"/>
    </source>
</evidence>
<dbReference type="SUPFAM" id="SSF51735">
    <property type="entry name" value="NAD(P)-binding Rossmann-fold domains"/>
    <property type="match status" value="1"/>
</dbReference>
<dbReference type="Gene3D" id="3.40.50.720">
    <property type="entry name" value="NAD(P)-binding Rossmann-like Domain"/>
    <property type="match status" value="1"/>
</dbReference>
<dbReference type="Gene3D" id="3.30.360.10">
    <property type="entry name" value="Dihydrodipicolinate Reductase, domain 2"/>
    <property type="match status" value="1"/>
</dbReference>
<evidence type="ECO:0000259" key="4">
    <source>
        <dbReference type="Pfam" id="PF22725"/>
    </source>
</evidence>
<gene>
    <name evidence="5" type="ORF">BW737_010045</name>
</gene>
<comment type="similarity">
    <text evidence="1">Belongs to the Gfo/Idh/MocA family.</text>
</comment>
<keyword evidence="2" id="KW-0560">Oxidoreductase</keyword>
<evidence type="ECO:0000313" key="6">
    <source>
        <dbReference type="Proteomes" id="UP000194577"/>
    </source>
</evidence>
<dbReference type="PANTHER" id="PTHR22604">
    <property type="entry name" value="OXIDOREDUCTASES"/>
    <property type="match status" value="1"/>
</dbReference>
<dbReference type="Proteomes" id="UP000194577">
    <property type="component" value="Unassembled WGS sequence"/>
</dbReference>
<dbReference type="InterPro" id="IPR000683">
    <property type="entry name" value="Gfo/Idh/MocA-like_OxRdtase_N"/>
</dbReference>
<feature type="domain" description="GFO/IDH/MocA-like oxidoreductase" evidence="4">
    <location>
        <begin position="182"/>
        <end position="291"/>
    </location>
</feature>
<name>A0ABX4MA37_9ACTO</name>
<protein>
    <submittedName>
        <fullName evidence="5">Gfo/Idh/MocA family oxidoreductase</fullName>
    </submittedName>
</protein>
<comment type="caution">
    <text evidence="5">The sequence shown here is derived from an EMBL/GenBank/DDBJ whole genome shotgun (WGS) entry which is preliminary data.</text>
</comment>
<dbReference type="PANTHER" id="PTHR22604:SF105">
    <property type="entry name" value="TRANS-1,2-DIHYDROBENZENE-1,2-DIOL DEHYDROGENASE"/>
    <property type="match status" value="1"/>
</dbReference>
<dbReference type="InterPro" id="IPR036291">
    <property type="entry name" value="NAD(P)-bd_dom_sf"/>
</dbReference>
<organism evidence="5 6">
    <name type="scientific">Actinomyces ruminis</name>
    <dbReference type="NCBI Taxonomy" id="1937003"/>
    <lineage>
        <taxon>Bacteria</taxon>
        <taxon>Bacillati</taxon>
        <taxon>Actinomycetota</taxon>
        <taxon>Actinomycetes</taxon>
        <taxon>Actinomycetales</taxon>
        <taxon>Actinomycetaceae</taxon>
        <taxon>Actinomyces</taxon>
    </lineage>
</organism>
<dbReference type="RefSeq" id="WP_086614369.1">
    <property type="nucleotide sequence ID" value="NZ_MTPX02000051.1"/>
</dbReference>
<proteinExistence type="inferred from homology"/>
<dbReference type="Pfam" id="PF22725">
    <property type="entry name" value="GFO_IDH_MocA_C3"/>
    <property type="match status" value="1"/>
</dbReference>
<dbReference type="InterPro" id="IPR055170">
    <property type="entry name" value="GFO_IDH_MocA-like_dom"/>
</dbReference>
<dbReference type="EMBL" id="MTPX02000051">
    <property type="protein sequence ID" value="PHP52298.1"/>
    <property type="molecule type" value="Genomic_DNA"/>
</dbReference>
<dbReference type="Pfam" id="PF01408">
    <property type="entry name" value="GFO_IDH_MocA"/>
    <property type="match status" value="1"/>
</dbReference>
<feature type="domain" description="Gfo/Idh/MocA-like oxidoreductase N-terminal" evidence="3">
    <location>
        <begin position="46"/>
        <end position="165"/>
    </location>
</feature>
<evidence type="ECO:0000259" key="3">
    <source>
        <dbReference type="Pfam" id="PF01408"/>
    </source>
</evidence>
<dbReference type="InterPro" id="IPR050984">
    <property type="entry name" value="Gfo/Idh/MocA_domain"/>
</dbReference>
<dbReference type="SUPFAM" id="SSF55347">
    <property type="entry name" value="Glyceraldehyde-3-phosphate dehydrogenase-like, C-terminal domain"/>
    <property type="match status" value="1"/>
</dbReference>
<evidence type="ECO:0000313" key="5">
    <source>
        <dbReference type="EMBL" id="PHP52298.1"/>
    </source>
</evidence>
<accession>A0ABX4MA37</accession>
<reference evidence="5 6" key="1">
    <citation type="submission" date="2017-10" db="EMBL/GenBank/DDBJ databases">
        <title>Draft genome sequence of cellulolytic Actinomyces sp CtC72 isolated from cattle rumen fluid.</title>
        <authorList>
            <person name="Joshi A.J."/>
            <person name="Vasudevan G."/>
            <person name="Lanjekar V.B."/>
            <person name="Hivarkar S."/>
            <person name="Engineer A."/>
            <person name="Pore S.D."/>
            <person name="Dhakephalkar P.K."/>
            <person name="Dagar S."/>
        </authorList>
    </citation>
    <scope>NUCLEOTIDE SEQUENCE [LARGE SCALE GENOMIC DNA]</scope>
    <source>
        <strain evidence="6">CtC72</strain>
    </source>
</reference>
<evidence type="ECO:0000256" key="2">
    <source>
        <dbReference type="ARBA" id="ARBA00023002"/>
    </source>
</evidence>